<evidence type="ECO:0000313" key="3">
    <source>
        <dbReference type="Proteomes" id="UP000033774"/>
    </source>
</evidence>
<keyword evidence="1" id="KW-1133">Transmembrane helix</keyword>
<dbReference type="OrthoDB" id="7365284at2"/>
<feature type="transmembrane region" description="Helical" evidence="1">
    <location>
        <begin position="12"/>
        <end position="30"/>
    </location>
</feature>
<comment type="caution">
    <text evidence="2">The sequence shown here is derived from an EMBL/GenBank/DDBJ whole genome shotgun (WGS) entry which is preliminary data.</text>
</comment>
<name>A0A0F3IQV3_9PROT</name>
<sequence>MSLHRYDIRALYGDYIRAGLGMIATLAPIALVRPDWPIATMLGSIGLLCFYFVAQTYIRHRTVVGIDDEGIFMRGLNTVSFRWTELSRFNLNYYSLRRDRLNGWMELTVKSGTREIKFDSRLEDFVAIVRRAHVAAKANQLTMNAITQANLLALRIY</sequence>
<evidence type="ECO:0000256" key="1">
    <source>
        <dbReference type="SAM" id="Phobius"/>
    </source>
</evidence>
<gene>
    <name evidence="2" type="ORF">VZ95_13550</name>
</gene>
<keyword evidence="1" id="KW-0472">Membrane</keyword>
<dbReference type="AlphaFoldDB" id="A0A0F3IQV3"/>
<keyword evidence="3" id="KW-1185">Reference proteome</keyword>
<dbReference type="EMBL" id="LAJY01000357">
    <property type="protein sequence ID" value="KJV09110.1"/>
    <property type="molecule type" value="Genomic_DNA"/>
</dbReference>
<dbReference type="RefSeq" id="WP_045776322.1">
    <property type="nucleotide sequence ID" value="NZ_LAJY01000357.1"/>
</dbReference>
<proteinExistence type="predicted"/>
<keyword evidence="1" id="KW-0812">Transmembrane</keyword>
<reference evidence="2 3" key="1">
    <citation type="submission" date="2015-03" db="EMBL/GenBank/DDBJ databases">
        <title>Draft genome sequence of Elstera litoralis.</title>
        <authorList>
            <person name="Rahalkar M.C."/>
            <person name="Dhakephalkar P.K."/>
            <person name="Pore S.D."/>
            <person name="Arora P."/>
            <person name="Kapse N.G."/>
            <person name="Pandit P.S."/>
        </authorList>
    </citation>
    <scope>NUCLEOTIDE SEQUENCE [LARGE SCALE GENOMIC DNA]</scope>
    <source>
        <strain evidence="2 3">Dia-1</strain>
    </source>
</reference>
<organism evidence="2 3">
    <name type="scientific">Elstera litoralis</name>
    <dbReference type="NCBI Taxonomy" id="552518"/>
    <lineage>
        <taxon>Bacteria</taxon>
        <taxon>Pseudomonadati</taxon>
        <taxon>Pseudomonadota</taxon>
        <taxon>Alphaproteobacteria</taxon>
        <taxon>Rhodospirillales</taxon>
        <taxon>Rhodospirillaceae</taxon>
        <taxon>Elstera</taxon>
    </lineage>
</organism>
<feature type="transmembrane region" description="Helical" evidence="1">
    <location>
        <begin position="36"/>
        <end position="54"/>
    </location>
</feature>
<evidence type="ECO:0000313" key="2">
    <source>
        <dbReference type="EMBL" id="KJV09110.1"/>
    </source>
</evidence>
<protein>
    <recommendedName>
        <fullName evidence="4">PH domain-containing protein</fullName>
    </recommendedName>
</protein>
<accession>A0A0F3IQV3</accession>
<evidence type="ECO:0008006" key="4">
    <source>
        <dbReference type="Google" id="ProtNLM"/>
    </source>
</evidence>
<dbReference type="Proteomes" id="UP000033774">
    <property type="component" value="Unassembled WGS sequence"/>
</dbReference>